<comment type="caution">
    <text evidence="2">The sequence shown here is derived from an EMBL/GenBank/DDBJ whole genome shotgun (WGS) entry which is preliminary data.</text>
</comment>
<protein>
    <submittedName>
        <fullName evidence="2">Uncharacterized protein</fullName>
    </submittedName>
</protein>
<keyword evidence="1" id="KW-1133">Transmembrane helix</keyword>
<reference evidence="2" key="2">
    <citation type="submission" date="2020-09" db="EMBL/GenBank/DDBJ databases">
        <authorList>
            <person name="Sun Q."/>
            <person name="Kim S."/>
        </authorList>
    </citation>
    <scope>NUCLEOTIDE SEQUENCE</scope>
    <source>
        <strain evidence="2">KCTC 42651</strain>
    </source>
</reference>
<feature type="transmembrane region" description="Helical" evidence="1">
    <location>
        <begin position="77"/>
        <end position="98"/>
    </location>
</feature>
<keyword evidence="3" id="KW-1185">Reference proteome</keyword>
<dbReference type="Proteomes" id="UP000630353">
    <property type="component" value="Unassembled WGS sequence"/>
</dbReference>
<reference evidence="2" key="1">
    <citation type="journal article" date="2014" name="Int. J. Syst. Evol. Microbiol.">
        <title>Complete genome sequence of Corynebacterium casei LMG S-19264T (=DSM 44701T), isolated from a smear-ripened cheese.</title>
        <authorList>
            <consortium name="US DOE Joint Genome Institute (JGI-PGF)"/>
            <person name="Walter F."/>
            <person name="Albersmeier A."/>
            <person name="Kalinowski J."/>
            <person name="Ruckert C."/>
        </authorList>
    </citation>
    <scope>NUCLEOTIDE SEQUENCE</scope>
    <source>
        <strain evidence="2">KCTC 42651</strain>
    </source>
</reference>
<keyword evidence="1" id="KW-0812">Transmembrane</keyword>
<evidence type="ECO:0000313" key="3">
    <source>
        <dbReference type="Proteomes" id="UP000630353"/>
    </source>
</evidence>
<name>A0A918XTB6_9PROT</name>
<accession>A0A918XTB6</accession>
<dbReference type="AlphaFoldDB" id="A0A918XTB6"/>
<feature type="transmembrane region" description="Helical" evidence="1">
    <location>
        <begin position="47"/>
        <end position="71"/>
    </location>
</feature>
<dbReference type="RefSeq" id="WP_189991439.1">
    <property type="nucleotide sequence ID" value="NZ_BMZS01000007.1"/>
</dbReference>
<evidence type="ECO:0000256" key="1">
    <source>
        <dbReference type="SAM" id="Phobius"/>
    </source>
</evidence>
<gene>
    <name evidence="2" type="ORF">GCM10017083_32320</name>
</gene>
<sequence>MPAGWAAQRLLRDAVTLLYVTIPFLALAVTFLILGKLTGGGLDALDYLVYAMATGVLWAAAVILYMAWIVIRDGWQLSSVPAVTVLAVVALAVAAWAYDRHAREAECRAAEEFYQTLVVLPAAERAAAIRDAGAFVRTPTICAIDSLRVVLGRHVLDPEPSSPEQDAARRAILAELLAAGLPPDYRLLYGFAVSDADPAATRMLLQRRRLAIQTGGAEWDLFPDDIVRTLLTRAREAPGTEPDRNAARYRATLAVLVEEAGPDPTRLTGWTRETLMSLGLLPASATAR</sequence>
<organism evidence="2 3">
    <name type="scientific">Thalassobaculum fulvum</name>
    <dbReference type="NCBI Taxonomy" id="1633335"/>
    <lineage>
        <taxon>Bacteria</taxon>
        <taxon>Pseudomonadati</taxon>
        <taxon>Pseudomonadota</taxon>
        <taxon>Alphaproteobacteria</taxon>
        <taxon>Rhodospirillales</taxon>
        <taxon>Thalassobaculaceae</taxon>
        <taxon>Thalassobaculum</taxon>
    </lineage>
</organism>
<dbReference type="EMBL" id="BMZS01000007">
    <property type="protein sequence ID" value="GHD54612.1"/>
    <property type="molecule type" value="Genomic_DNA"/>
</dbReference>
<proteinExistence type="predicted"/>
<keyword evidence="1" id="KW-0472">Membrane</keyword>
<feature type="transmembrane region" description="Helical" evidence="1">
    <location>
        <begin position="16"/>
        <end position="35"/>
    </location>
</feature>
<evidence type="ECO:0000313" key="2">
    <source>
        <dbReference type="EMBL" id="GHD54612.1"/>
    </source>
</evidence>